<sequence length="110" mass="12162">MMNNLAAAIKELNLPDGPAVRQVVVEPYEDSAGEDILRALVVTDSPEGETWSVAYFHGLHTGANRLAVEQGLDDYVHVRLFTASYWASRDRPEDTSAGNESMDSDQQERP</sequence>
<dbReference type="RefSeq" id="WP_393162380.1">
    <property type="nucleotide sequence ID" value="NZ_JBICRM010000002.1"/>
</dbReference>
<accession>A0ABW7A8P0</accession>
<dbReference type="Proteomes" id="UP001603978">
    <property type="component" value="Unassembled WGS sequence"/>
</dbReference>
<keyword evidence="3" id="KW-1185">Reference proteome</keyword>
<comment type="caution">
    <text evidence="2">The sequence shown here is derived from an EMBL/GenBank/DDBJ whole genome shotgun (WGS) entry which is preliminary data.</text>
</comment>
<proteinExistence type="predicted"/>
<evidence type="ECO:0000313" key="2">
    <source>
        <dbReference type="EMBL" id="MFG1702549.1"/>
    </source>
</evidence>
<protein>
    <submittedName>
        <fullName evidence="2">Uncharacterized protein</fullName>
    </submittedName>
</protein>
<organism evidence="2 3">
    <name type="scientific">Nonomuraea marmarensis</name>
    <dbReference type="NCBI Taxonomy" id="3351344"/>
    <lineage>
        <taxon>Bacteria</taxon>
        <taxon>Bacillati</taxon>
        <taxon>Actinomycetota</taxon>
        <taxon>Actinomycetes</taxon>
        <taxon>Streptosporangiales</taxon>
        <taxon>Streptosporangiaceae</taxon>
        <taxon>Nonomuraea</taxon>
    </lineage>
</organism>
<evidence type="ECO:0000313" key="3">
    <source>
        <dbReference type="Proteomes" id="UP001603978"/>
    </source>
</evidence>
<dbReference type="EMBL" id="JBICRM010000002">
    <property type="protein sequence ID" value="MFG1702549.1"/>
    <property type="molecule type" value="Genomic_DNA"/>
</dbReference>
<gene>
    <name evidence="2" type="ORF">ACFLIM_05085</name>
</gene>
<reference evidence="2 3" key="1">
    <citation type="submission" date="2024-10" db="EMBL/GenBank/DDBJ databases">
        <authorList>
            <person name="Topkara A.R."/>
            <person name="Saygin H."/>
        </authorList>
    </citation>
    <scope>NUCLEOTIDE SEQUENCE [LARGE SCALE GENOMIC DNA]</scope>
    <source>
        <strain evidence="2 3">M3C6</strain>
    </source>
</reference>
<name>A0ABW7A8P0_9ACTN</name>
<evidence type="ECO:0000256" key="1">
    <source>
        <dbReference type="SAM" id="MobiDB-lite"/>
    </source>
</evidence>
<feature type="region of interest" description="Disordered" evidence="1">
    <location>
        <begin position="89"/>
        <end position="110"/>
    </location>
</feature>